<keyword evidence="2" id="KW-0223">Dioxygenase</keyword>
<proteinExistence type="predicted"/>
<dbReference type="CDD" id="cd07262">
    <property type="entry name" value="VOC_like"/>
    <property type="match status" value="1"/>
</dbReference>
<dbReference type="InterPro" id="IPR037523">
    <property type="entry name" value="VOC_core"/>
</dbReference>
<dbReference type="GO" id="GO:0051213">
    <property type="term" value="F:dioxygenase activity"/>
    <property type="evidence" value="ECO:0007669"/>
    <property type="project" value="UniProtKB-KW"/>
</dbReference>
<name>A0A1I3SP70_9BURK</name>
<evidence type="ECO:0000313" key="3">
    <source>
        <dbReference type="Proteomes" id="UP000199548"/>
    </source>
</evidence>
<dbReference type="Gene3D" id="3.10.180.10">
    <property type="entry name" value="2,3-Dihydroxybiphenyl 1,2-Dioxygenase, domain 1"/>
    <property type="match status" value="1"/>
</dbReference>
<dbReference type="Pfam" id="PF00903">
    <property type="entry name" value="Glyoxalase"/>
    <property type="match status" value="1"/>
</dbReference>
<keyword evidence="2" id="KW-0560">Oxidoreductase</keyword>
<reference evidence="2 3" key="1">
    <citation type="submission" date="2016-10" db="EMBL/GenBank/DDBJ databases">
        <authorList>
            <person name="de Groot N.N."/>
        </authorList>
    </citation>
    <scope>NUCLEOTIDE SEQUENCE [LARGE SCALE GENOMIC DNA]</scope>
    <source>
        <strain evidence="2 3">LMG 23650</strain>
    </source>
</reference>
<dbReference type="InterPro" id="IPR029068">
    <property type="entry name" value="Glyas_Bleomycin-R_OHBP_Dase"/>
</dbReference>
<accession>A0A1I3SP70</accession>
<dbReference type="RefSeq" id="WP_091017432.1">
    <property type="nucleotide sequence ID" value="NZ_CP041745.1"/>
</dbReference>
<dbReference type="OrthoDB" id="9800438at2"/>
<dbReference type="EMBL" id="FOQU01000008">
    <property type="protein sequence ID" value="SFJ59401.1"/>
    <property type="molecule type" value="Genomic_DNA"/>
</dbReference>
<dbReference type="STRING" id="420953.SAMN05192543_108270"/>
<sequence length="131" mass="14149">MFSHITVGTRDLDRAIAFYDAALGPLGIRMLARRHNPERALYAAMDAPDGALFSVYTPINGEPATAGNGVTVAFEATSRAQVDAFYAHAISRGATDEGPPGLRLHYSPNYYGTYIRDLDGNKLCCVCHRAA</sequence>
<keyword evidence="3" id="KW-1185">Reference proteome</keyword>
<dbReference type="AlphaFoldDB" id="A0A1I3SP70"/>
<feature type="domain" description="VOC" evidence="1">
    <location>
        <begin position="1"/>
        <end position="128"/>
    </location>
</feature>
<gene>
    <name evidence="2" type="ORF">SAMN05192543_108270</name>
</gene>
<dbReference type="PROSITE" id="PS51819">
    <property type="entry name" value="VOC"/>
    <property type="match status" value="1"/>
</dbReference>
<evidence type="ECO:0000259" key="1">
    <source>
        <dbReference type="PROSITE" id="PS51819"/>
    </source>
</evidence>
<evidence type="ECO:0000313" key="2">
    <source>
        <dbReference type="EMBL" id="SFJ59401.1"/>
    </source>
</evidence>
<organism evidence="2 3">
    <name type="scientific">Paraburkholderia megapolitana</name>
    <dbReference type="NCBI Taxonomy" id="420953"/>
    <lineage>
        <taxon>Bacteria</taxon>
        <taxon>Pseudomonadati</taxon>
        <taxon>Pseudomonadota</taxon>
        <taxon>Betaproteobacteria</taxon>
        <taxon>Burkholderiales</taxon>
        <taxon>Burkholderiaceae</taxon>
        <taxon>Paraburkholderia</taxon>
    </lineage>
</organism>
<dbReference type="Proteomes" id="UP000199548">
    <property type="component" value="Unassembled WGS sequence"/>
</dbReference>
<dbReference type="PANTHER" id="PTHR35006:SF1">
    <property type="entry name" value="BLL2941 PROTEIN"/>
    <property type="match status" value="1"/>
</dbReference>
<protein>
    <submittedName>
        <fullName evidence="2">Catechol 2,3-dioxygenase</fullName>
    </submittedName>
</protein>
<dbReference type="SUPFAM" id="SSF54593">
    <property type="entry name" value="Glyoxalase/Bleomycin resistance protein/Dihydroxybiphenyl dioxygenase"/>
    <property type="match status" value="1"/>
</dbReference>
<dbReference type="InterPro" id="IPR004360">
    <property type="entry name" value="Glyas_Fos-R_dOase_dom"/>
</dbReference>
<dbReference type="PANTHER" id="PTHR35006">
    <property type="entry name" value="GLYOXALASE FAMILY PROTEIN (AFU_ORTHOLOGUE AFUA_5G14830)"/>
    <property type="match status" value="1"/>
</dbReference>